<name>A0A428MFJ3_9BACT</name>
<feature type="binding site" evidence="8">
    <location>
        <position position="157"/>
    </location>
    <ligand>
        <name>(R)-pantoate</name>
        <dbReference type="ChEBI" id="CHEBI:15980"/>
    </ligand>
</feature>
<dbReference type="RefSeq" id="WP_125484252.1">
    <property type="nucleotide sequence ID" value="NZ_RSDW01000001.1"/>
</dbReference>
<comment type="subunit">
    <text evidence="8">Homodimer.</text>
</comment>
<dbReference type="Pfam" id="PF02569">
    <property type="entry name" value="Pantoate_ligase"/>
    <property type="match status" value="1"/>
</dbReference>
<keyword evidence="8" id="KW-0963">Cytoplasm</keyword>
<keyword evidence="10" id="KW-1185">Reference proteome</keyword>
<dbReference type="NCBIfam" id="TIGR00018">
    <property type="entry name" value="panC"/>
    <property type="match status" value="1"/>
</dbReference>
<reference evidence="9 10" key="1">
    <citation type="submission" date="2018-12" db="EMBL/GenBank/DDBJ databases">
        <title>Sequencing of bacterial isolates from soil warming experiment in Harvard Forest, Massachusetts, USA.</title>
        <authorList>
            <person name="Deangelis K."/>
        </authorList>
    </citation>
    <scope>NUCLEOTIDE SEQUENCE [LARGE SCALE GENOMIC DNA]</scope>
    <source>
        <strain evidence="9 10">EB153</strain>
    </source>
</reference>
<proteinExistence type="inferred from homology"/>
<evidence type="ECO:0000256" key="3">
    <source>
        <dbReference type="ARBA" id="ARBA00022598"/>
    </source>
</evidence>
<dbReference type="GO" id="GO:0015940">
    <property type="term" value="P:pantothenate biosynthetic process"/>
    <property type="evidence" value="ECO:0007669"/>
    <property type="project" value="UniProtKB-UniRule"/>
</dbReference>
<dbReference type="InterPro" id="IPR042176">
    <property type="entry name" value="Pantoate_ligase_C"/>
</dbReference>
<keyword evidence="4 8" id="KW-0566">Pantothenate biosynthesis</keyword>
<feature type="binding site" evidence="8">
    <location>
        <position position="64"/>
    </location>
    <ligand>
        <name>(R)-pantoate</name>
        <dbReference type="ChEBI" id="CHEBI:15980"/>
    </ligand>
</feature>
<dbReference type="SUPFAM" id="SSF52374">
    <property type="entry name" value="Nucleotidylyl transferase"/>
    <property type="match status" value="1"/>
</dbReference>
<dbReference type="InterPro" id="IPR014729">
    <property type="entry name" value="Rossmann-like_a/b/a_fold"/>
</dbReference>
<evidence type="ECO:0000313" key="10">
    <source>
        <dbReference type="Proteomes" id="UP000269669"/>
    </source>
</evidence>
<comment type="pathway">
    <text evidence="1 8">Cofactor biosynthesis; (R)-pantothenate biosynthesis; (R)-pantothenate from (R)-pantoate and beta-alanine: step 1/1.</text>
</comment>
<dbReference type="AlphaFoldDB" id="A0A428MFJ3"/>
<dbReference type="InterPro" id="IPR003721">
    <property type="entry name" value="Pantoate_ligase"/>
</dbReference>
<comment type="subcellular location">
    <subcellularLocation>
        <location evidence="8">Cytoplasm</location>
    </subcellularLocation>
</comment>
<dbReference type="OrthoDB" id="9773087at2"/>
<keyword evidence="6 8" id="KW-0067">ATP-binding</keyword>
<dbReference type="CDD" id="cd00560">
    <property type="entry name" value="PanC"/>
    <property type="match status" value="1"/>
</dbReference>
<dbReference type="HAMAP" id="MF_00158">
    <property type="entry name" value="PanC"/>
    <property type="match status" value="1"/>
</dbReference>
<dbReference type="PANTHER" id="PTHR21299">
    <property type="entry name" value="CYTIDYLATE KINASE/PANTOATE-BETA-ALANINE LIGASE"/>
    <property type="match status" value="1"/>
</dbReference>
<dbReference type="EC" id="6.3.2.1" evidence="8"/>
<comment type="similarity">
    <text evidence="2 8">Belongs to the pantothenate synthetase family.</text>
</comment>
<feature type="binding site" evidence="8">
    <location>
        <begin position="151"/>
        <end position="154"/>
    </location>
    <ligand>
        <name>ATP</name>
        <dbReference type="ChEBI" id="CHEBI:30616"/>
    </ligand>
</feature>
<dbReference type="Proteomes" id="UP000269669">
    <property type="component" value="Unassembled WGS sequence"/>
</dbReference>
<dbReference type="FunFam" id="3.30.1300.10:FF:000001">
    <property type="entry name" value="Pantothenate synthetase"/>
    <property type="match status" value="1"/>
</dbReference>
<dbReference type="InterPro" id="IPR004821">
    <property type="entry name" value="Cyt_trans-like"/>
</dbReference>
<evidence type="ECO:0000256" key="6">
    <source>
        <dbReference type="ARBA" id="ARBA00022840"/>
    </source>
</evidence>
<comment type="function">
    <text evidence="8">Catalyzes the condensation of pantoate with beta-alanine in an ATP-dependent reaction via a pantoyl-adenylate intermediate.</text>
</comment>
<dbReference type="NCBIfam" id="TIGR00125">
    <property type="entry name" value="cyt_tran_rel"/>
    <property type="match status" value="1"/>
</dbReference>
<comment type="catalytic activity">
    <reaction evidence="7 8">
        <text>(R)-pantoate + beta-alanine + ATP = (R)-pantothenate + AMP + diphosphate + H(+)</text>
        <dbReference type="Rhea" id="RHEA:10912"/>
        <dbReference type="ChEBI" id="CHEBI:15378"/>
        <dbReference type="ChEBI" id="CHEBI:15980"/>
        <dbReference type="ChEBI" id="CHEBI:29032"/>
        <dbReference type="ChEBI" id="CHEBI:30616"/>
        <dbReference type="ChEBI" id="CHEBI:33019"/>
        <dbReference type="ChEBI" id="CHEBI:57966"/>
        <dbReference type="ChEBI" id="CHEBI:456215"/>
        <dbReference type="EC" id="6.3.2.1"/>
    </reaction>
</comment>
<feature type="binding site" evidence="8">
    <location>
        <begin position="188"/>
        <end position="191"/>
    </location>
    <ligand>
        <name>ATP</name>
        <dbReference type="ChEBI" id="CHEBI:30616"/>
    </ligand>
</feature>
<dbReference type="Gene3D" id="3.30.1300.10">
    <property type="entry name" value="Pantoate-beta-alanine ligase, C-terminal domain"/>
    <property type="match status" value="1"/>
</dbReference>
<dbReference type="GO" id="GO:0005524">
    <property type="term" value="F:ATP binding"/>
    <property type="evidence" value="ECO:0007669"/>
    <property type="project" value="UniProtKB-KW"/>
</dbReference>
<evidence type="ECO:0000256" key="1">
    <source>
        <dbReference type="ARBA" id="ARBA00004990"/>
    </source>
</evidence>
<protein>
    <recommendedName>
        <fullName evidence="8">Pantothenate synthetase</fullName>
        <shortName evidence="8">PS</shortName>
        <ecNumber evidence="8">6.3.2.1</ecNumber>
    </recommendedName>
    <alternativeName>
        <fullName evidence="8">Pantoate--beta-alanine ligase</fullName>
    </alternativeName>
    <alternativeName>
        <fullName evidence="8">Pantoate-activating enzyme</fullName>
    </alternativeName>
</protein>
<comment type="caution">
    <text evidence="9">The sequence shown here is derived from an EMBL/GenBank/DDBJ whole genome shotgun (WGS) entry which is preliminary data.</text>
</comment>
<evidence type="ECO:0000256" key="7">
    <source>
        <dbReference type="ARBA" id="ARBA00048258"/>
    </source>
</evidence>
<evidence type="ECO:0000256" key="4">
    <source>
        <dbReference type="ARBA" id="ARBA00022655"/>
    </source>
</evidence>
<keyword evidence="3 8" id="KW-0436">Ligase</keyword>
<evidence type="ECO:0000256" key="8">
    <source>
        <dbReference type="HAMAP-Rule" id="MF_00158"/>
    </source>
</evidence>
<feature type="binding site" evidence="8">
    <location>
        <position position="180"/>
    </location>
    <ligand>
        <name>ATP</name>
        <dbReference type="ChEBI" id="CHEBI:30616"/>
    </ligand>
</feature>
<dbReference type="PANTHER" id="PTHR21299:SF1">
    <property type="entry name" value="PANTOATE--BETA-ALANINE LIGASE"/>
    <property type="match status" value="1"/>
</dbReference>
<feature type="active site" description="Proton donor" evidence="8">
    <location>
        <position position="40"/>
    </location>
</feature>
<evidence type="ECO:0000256" key="2">
    <source>
        <dbReference type="ARBA" id="ARBA00009256"/>
    </source>
</evidence>
<dbReference type="UniPathway" id="UPA00028">
    <property type="reaction ID" value="UER00005"/>
</dbReference>
<evidence type="ECO:0000313" key="9">
    <source>
        <dbReference type="EMBL" id="RSL15519.1"/>
    </source>
</evidence>
<keyword evidence="5 8" id="KW-0547">Nucleotide-binding</keyword>
<dbReference type="FunFam" id="3.40.50.620:FF:000013">
    <property type="entry name" value="Pantothenate synthetase"/>
    <property type="match status" value="1"/>
</dbReference>
<feature type="binding site" evidence="8">
    <location>
        <position position="64"/>
    </location>
    <ligand>
        <name>beta-alanine</name>
        <dbReference type="ChEBI" id="CHEBI:57966"/>
    </ligand>
</feature>
<dbReference type="EMBL" id="RSDW01000001">
    <property type="protein sequence ID" value="RSL15519.1"/>
    <property type="molecule type" value="Genomic_DNA"/>
</dbReference>
<organism evidence="9 10">
    <name type="scientific">Edaphobacter aggregans</name>
    <dbReference type="NCBI Taxonomy" id="570835"/>
    <lineage>
        <taxon>Bacteria</taxon>
        <taxon>Pseudomonadati</taxon>
        <taxon>Acidobacteriota</taxon>
        <taxon>Terriglobia</taxon>
        <taxon>Terriglobales</taxon>
        <taxon>Acidobacteriaceae</taxon>
        <taxon>Edaphobacter</taxon>
    </lineage>
</organism>
<comment type="miscellaneous">
    <text evidence="8">The reaction proceeds by a bi uni uni bi ping pong mechanism.</text>
</comment>
<feature type="binding site" evidence="8">
    <location>
        <begin position="33"/>
        <end position="40"/>
    </location>
    <ligand>
        <name>ATP</name>
        <dbReference type="ChEBI" id="CHEBI:30616"/>
    </ligand>
</feature>
<dbReference type="GO" id="GO:0005829">
    <property type="term" value="C:cytosol"/>
    <property type="evidence" value="ECO:0007669"/>
    <property type="project" value="TreeGrafter"/>
</dbReference>
<gene>
    <name evidence="8" type="primary">panC</name>
    <name evidence="9" type="ORF">EDE15_1009</name>
</gene>
<sequence length="294" mass="31750">MQILQTIKETRQACAKARASATKPTVLGLIPTMGALHEGHLSLIRTAKKQCEIVVATIFVNPTQFGPNEDFSRYPRTFASDCALLEAEGVDILFAPSVEDMYPTSTSRTFIEVPGISDRLDGLSRPGHFRGVATVVAKLFHIVSPDRAYFGQKDAAQVAVLRAMVHDLNFPVEVIVCPTVRDADGLALSSRNQYLSPEERTRALALSRSLGNATAQASKGTHDASQLKSAILQDLQSTPTLKIDYVEIVDPTTLEPIADLQAGALIAVAAWIGKTRLIDNALLSATPPHQKITP</sequence>
<accession>A0A428MFJ3</accession>
<dbReference type="Gene3D" id="3.40.50.620">
    <property type="entry name" value="HUPs"/>
    <property type="match status" value="1"/>
</dbReference>
<evidence type="ECO:0000256" key="5">
    <source>
        <dbReference type="ARBA" id="ARBA00022741"/>
    </source>
</evidence>
<dbReference type="GO" id="GO:0004592">
    <property type="term" value="F:pantoate-beta-alanine ligase activity"/>
    <property type="evidence" value="ECO:0007669"/>
    <property type="project" value="UniProtKB-UniRule"/>
</dbReference>